<feature type="compositionally biased region" description="Low complexity" evidence="11">
    <location>
        <begin position="36"/>
        <end position="48"/>
    </location>
</feature>
<feature type="compositionally biased region" description="Basic residues" evidence="11">
    <location>
        <begin position="289"/>
        <end position="302"/>
    </location>
</feature>
<dbReference type="PROSITE" id="PS50157">
    <property type="entry name" value="ZINC_FINGER_C2H2_2"/>
    <property type="match status" value="3"/>
</dbReference>
<dbReference type="SUPFAM" id="SSF57667">
    <property type="entry name" value="beta-beta-alpha zinc fingers"/>
    <property type="match status" value="3"/>
</dbReference>
<keyword evidence="5" id="KW-0677">Repeat</keyword>
<evidence type="ECO:0000256" key="5">
    <source>
        <dbReference type="ARBA" id="ARBA00022737"/>
    </source>
</evidence>
<feature type="region of interest" description="Disordered" evidence="11">
    <location>
        <begin position="664"/>
        <end position="741"/>
    </location>
</feature>
<proteinExistence type="inferred from homology"/>
<evidence type="ECO:0000256" key="3">
    <source>
        <dbReference type="ARBA" id="ARBA00022491"/>
    </source>
</evidence>
<dbReference type="GO" id="GO:0000981">
    <property type="term" value="F:DNA-binding transcription factor activity, RNA polymerase II-specific"/>
    <property type="evidence" value="ECO:0007669"/>
    <property type="project" value="TreeGrafter"/>
</dbReference>
<feature type="compositionally biased region" description="Polar residues" evidence="11">
    <location>
        <begin position="1"/>
        <end position="12"/>
    </location>
</feature>
<comment type="subcellular location">
    <subcellularLocation>
        <location evidence="1">Nucleus</location>
    </subcellularLocation>
</comment>
<feature type="region of interest" description="Disordered" evidence="11">
    <location>
        <begin position="235"/>
        <end position="255"/>
    </location>
</feature>
<dbReference type="PANTHER" id="PTHR45718">
    <property type="entry name" value="TRANSCRIPTIONAL ACTIVATOR CUBITUS INTERRUPTUS"/>
    <property type="match status" value="1"/>
</dbReference>
<keyword evidence="3" id="KW-0678">Repressor</keyword>
<dbReference type="SMART" id="SM00355">
    <property type="entry name" value="ZnF_C2H2"/>
    <property type="match status" value="3"/>
</dbReference>
<dbReference type="GO" id="GO:0000978">
    <property type="term" value="F:RNA polymerase II cis-regulatory region sequence-specific DNA binding"/>
    <property type="evidence" value="ECO:0007669"/>
    <property type="project" value="TreeGrafter"/>
</dbReference>
<evidence type="ECO:0000256" key="2">
    <source>
        <dbReference type="ARBA" id="ARBA00010831"/>
    </source>
</evidence>
<keyword evidence="8" id="KW-0238">DNA-binding</keyword>
<feature type="domain" description="C2H2-type" evidence="12">
    <location>
        <begin position="542"/>
        <end position="569"/>
    </location>
</feature>
<evidence type="ECO:0000259" key="12">
    <source>
        <dbReference type="PROSITE" id="PS50157"/>
    </source>
</evidence>
<dbReference type="Proteomes" id="UP000291020">
    <property type="component" value="Unassembled WGS sequence"/>
</dbReference>
<dbReference type="GO" id="GO:0005634">
    <property type="term" value="C:nucleus"/>
    <property type="evidence" value="ECO:0007669"/>
    <property type="project" value="UniProtKB-SubCell"/>
</dbReference>
<dbReference type="InterPro" id="IPR036236">
    <property type="entry name" value="Znf_C2H2_sf"/>
</dbReference>
<dbReference type="Gene3D" id="3.30.160.60">
    <property type="entry name" value="Classic Zinc Finger"/>
    <property type="match status" value="3"/>
</dbReference>
<accession>A0A452IHG9</accession>
<keyword evidence="4" id="KW-0479">Metal-binding</keyword>
<evidence type="ECO:0000256" key="10">
    <source>
        <dbReference type="PROSITE-ProRule" id="PRU00042"/>
    </source>
</evidence>
<evidence type="ECO:0000256" key="4">
    <source>
        <dbReference type="ARBA" id="ARBA00022723"/>
    </source>
</evidence>
<name>A0A452IHG9_9SAUR</name>
<feature type="region of interest" description="Disordered" evidence="11">
    <location>
        <begin position="434"/>
        <end position="467"/>
    </location>
</feature>
<keyword evidence="9" id="KW-0539">Nucleus</keyword>
<feature type="compositionally biased region" description="Pro residues" evidence="11">
    <location>
        <begin position="443"/>
        <end position="461"/>
    </location>
</feature>
<dbReference type="InterPro" id="IPR013087">
    <property type="entry name" value="Znf_C2H2_type"/>
</dbReference>
<evidence type="ECO:0000256" key="9">
    <source>
        <dbReference type="ARBA" id="ARBA00023242"/>
    </source>
</evidence>
<comment type="similarity">
    <text evidence="2">Belongs to the GLI C2H2-type zinc-finger protein family.</text>
</comment>
<reference evidence="14" key="1">
    <citation type="journal article" date="2017" name="PLoS ONE">
        <title>The Agassiz's desert tortoise genome provides a resource for the conservation of a threatened species.</title>
        <authorList>
            <person name="Tollis M."/>
            <person name="DeNardo D.F."/>
            <person name="Cornelius J.A."/>
            <person name="Dolby G.A."/>
            <person name="Edwards T."/>
            <person name="Henen B.T."/>
            <person name="Karl A.E."/>
            <person name="Murphy R.W."/>
            <person name="Kusumi K."/>
        </authorList>
    </citation>
    <scope>NUCLEOTIDE SEQUENCE [LARGE SCALE GENOMIC DNA]</scope>
</reference>
<evidence type="ECO:0000256" key="8">
    <source>
        <dbReference type="ARBA" id="ARBA00023125"/>
    </source>
</evidence>
<organism evidence="13 14">
    <name type="scientific">Gopherus agassizii</name>
    <name type="common">Agassiz's desert tortoise</name>
    <dbReference type="NCBI Taxonomy" id="38772"/>
    <lineage>
        <taxon>Eukaryota</taxon>
        <taxon>Metazoa</taxon>
        <taxon>Chordata</taxon>
        <taxon>Craniata</taxon>
        <taxon>Vertebrata</taxon>
        <taxon>Euteleostomi</taxon>
        <taxon>Archelosauria</taxon>
        <taxon>Testudinata</taxon>
        <taxon>Testudines</taxon>
        <taxon>Cryptodira</taxon>
        <taxon>Durocryptodira</taxon>
        <taxon>Testudinoidea</taxon>
        <taxon>Testudinidae</taxon>
        <taxon>Gopherus</taxon>
    </lineage>
</organism>
<dbReference type="Ensembl" id="ENSGAGT00000031173.1">
    <property type="protein sequence ID" value="ENSGAGP00000027443.1"/>
    <property type="gene ID" value="ENSGAGG00000019948.1"/>
</dbReference>
<keyword evidence="6 10" id="KW-0863">Zinc-finger</keyword>
<feature type="compositionally biased region" description="Polar residues" evidence="11">
    <location>
        <begin position="236"/>
        <end position="246"/>
    </location>
</feature>
<dbReference type="FunFam" id="3.30.160.60:FF:000453">
    <property type="entry name" value="GLIS family zinc finger 3"/>
    <property type="match status" value="1"/>
</dbReference>
<evidence type="ECO:0000256" key="1">
    <source>
        <dbReference type="ARBA" id="ARBA00004123"/>
    </source>
</evidence>
<feature type="region of interest" description="Disordered" evidence="11">
    <location>
        <begin position="277"/>
        <end position="302"/>
    </location>
</feature>
<evidence type="ECO:0000256" key="11">
    <source>
        <dbReference type="SAM" id="MobiDB-lite"/>
    </source>
</evidence>
<dbReference type="Pfam" id="PF23561">
    <property type="entry name" value="zf-C2H2_15"/>
    <property type="match status" value="1"/>
</dbReference>
<feature type="domain" description="C2H2-type" evidence="12">
    <location>
        <begin position="503"/>
        <end position="533"/>
    </location>
</feature>
<keyword evidence="14" id="KW-1185">Reference proteome</keyword>
<dbReference type="InterPro" id="IPR043359">
    <property type="entry name" value="GLI-like"/>
</dbReference>
<evidence type="ECO:0000256" key="6">
    <source>
        <dbReference type="ARBA" id="ARBA00022771"/>
    </source>
</evidence>
<reference evidence="13" key="2">
    <citation type="submission" date="2025-08" db="UniProtKB">
        <authorList>
            <consortium name="Ensembl"/>
        </authorList>
    </citation>
    <scope>IDENTIFICATION</scope>
</reference>
<dbReference type="AlphaFoldDB" id="A0A452IHG9"/>
<feature type="region of interest" description="Disordered" evidence="11">
    <location>
        <begin position="629"/>
        <end position="650"/>
    </location>
</feature>
<keyword evidence="7" id="KW-0862">Zinc</keyword>
<dbReference type="InterPro" id="IPR056436">
    <property type="entry name" value="Znf-C2H2_ZIC1-5/GLI1-3-like"/>
</dbReference>
<feature type="region of interest" description="Disordered" evidence="11">
    <location>
        <begin position="596"/>
        <end position="615"/>
    </location>
</feature>
<evidence type="ECO:0000313" key="14">
    <source>
        <dbReference type="Proteomes" id="UP000291020"/>
    </source>
</evidence>
<reference evidence="13" key="3">
    <citation type="submission" date="2025-09" db="UniProtKB">
        <authorList>
            <consortium name="Ensembl"/>
        </authorList>
    </citation>
    <scope>IDENTIFICATION</scope>
</reference>
<dbReference type="PANTHER" id="PTHR45718:SF1">
    <property type="entry name" value="ZINC FINGER PROTEIN GLIS3"/>
    <property type="match status" value="1"/>
</dbReference>
<feature type="domain" description="C2H2-type" evidence="12">
    <location>
        <begin position="576"/>
        <end position="605"/>
    </location>
</feature>
<evidence type="ECO:0000256" key="7">
    <source>
        <dbReference type="ARBA" id="ARBA00022833"/>
    </source>
</evidence>
<sequence>MNGKSCSMSHRTAGTPHGPGMINGQQIPPIRVHAGTPCPSSNSSTPSPAIGNLSTSLHLKMPFGGGVAPQSNITDSTIHLPALSPRRQVVTNGKPLFQVPQPPGLPAPQSLKPKQQEFGNTFSPSTIKGGLGYGPRGKSIGKGSCNNLVVTSSPMMVQRLGPISPPANQVSTACNRISPSLQRAMNASNLNIPPSDTRSLMSRESLASATLSLSESQSTLSVKHEWSHGYRILPSLPSNQGSQNGSELGDILSIPPGTSMSNNSVSNSLPSYLFGMENNHSPYPSPRHSSTRSHSARSKKRALSLSPLSDGIGIDFNTIIRTSPTSLVAYINGSRTSPANISPQPEVYGHFLGVRGSCIPQPCSLPNTQKGLLMANSNITLPGYGENGTVEYQRMQQLEQSSLQSAVMNNMVVQQGIPLIDSQPMGMLKSERVDDFSSSTIDMPPPPPLPPPPPQGPPPPYHAHQHRHQHDLINHSHQLALPSSAQGPLLDEDGELDDFNGKHCCRWIDCSALYDQQEELVRHIEKVHIDQRKGEDFTCFWAGCPRRYKPFNARYKLLIHMRVHSGEKPNKCTKPYACQIPGCTKRYTDPSSLRKHVKAHSSKDQQARKKLRSSSELDQDILNDCLTIQPLQPAPSPHDAADNTMGRSPVPVHDIYTATMFSSTHSSRSGTAAGGGPPSHPVSHPSPAHNVHGSPCNPPSQLPLLSAVDSGTERFAAPAQSPHHISPRRIPVPPPMMQRRTPQTPHLLQTAGTHLKTYQPITNPSFQPNSIHIQGFYGQLQTFCPPHYTDTQRNIQHGGSCNMVPPFEDCLVPTSMGQAGFDVFHRAFSAHSGITVYDLPSGSTGIFGDSLRNGSEDASFLQINAVDRCPSQLSSVYTEG</sequence>
<protein>
    <recommendedName>
        <fullName evidence="12">C2H2-type domain-containing protein</fullName>
    </recommendedName>
</protein>
<feature type="region of interest" description="Disordered" evidence="11">
    <location>
        <begin position="1"/>
        <end position="53"/>
    </location>
</feature>
<dbReference type="FunFam" id="3.30.160.60:FF:000031">
    <property type="entry name" value="GLI family zinc finger 3"/>
    <property type="match status" value="1"/>
</dbReference>
<evidence type="ECO:0000313" key="13">
    <source>
        <dbReference type="Ensembl" id="ENSGAGP00000027443.1"/>
    </source>
</evidence>
<dbReference type="GO" id="GO:0008270">
    <property type="term" value="F:zinc ion binding"/>
    <property type="evidence" value="ECO:0007669"/>
    <property type="project" value="UniProtKB-KW"/>
</dbReference>
<dbReference type="FunFam" id="3.30.160.60:FF:000019">
    <property type="entry name" value="GLI family zinc finger 3"/>
    <property type="match status" value="1"/>
</dbReference>
<dbReference type="PROSITE" id="PS00028">
    <property type="entry name" value="ZINC_FINGER_C2H2_1"/>
    <property type="match status" value="2"/>
</dbReference>